<dbReference type="EMBL" id="BMJV01000003">
    <property type="protein sequence ID" value="GGG69970.1"/>
    <property type="molecule type" value="Genomic_DNA"/>
</dbReference>
<sequence length="87" mass="9505">MAHLLGDPALHFWLTRSVARVMGLSLYDEMQEGSLSSADYAQMVTRCRGCALVEACERWLASSAPGAGQPPPGCPNAERLHALKRRH</sequence>
<proteinExistence type="predicted"/>
<reference evidence="3" key="1">
    <citation type="journal article" date="2014" name="Int. J. Syst. Evol. Microbiol.">
        <title>Complete genome sequence of Corynebacterium casei LMG S-19264T (=DSM 44701T), isolated from a smear-ripened cheese.</title>
        <authorList>
            <consortium name="US DOE Joint Genome Institute (JGI-PGF)"/>
            <person name="Walter F."/>
            <person name="Albersmeier A."/>
            <person name="Kalinowski J."/>
            <person name="Ruckert C."/>
        </authorList>
    </citation>
    <scope>NUCLEOTIDE SEQUENCE</scope>
    <source>
        <strain evidence="3">CGMCC 1.15762</strain>
    </source>
</reference>
<name>A0A8J2ZJA2_9RHOB</name>
<feature type="domain" description="DUF6455" evidence="2">
    <location>
        <begin position="6"/>
        <end position="85"/>
    </location>
</feature>
<evidence type="ECO:0000259" key="2">
    <source>
        <dbReference type="Pfam" id="PF20056"/>
    </source>
</evidence>
<comment type="caution">
    <text evidence="3">The sequence shown here is derived from an EMBL/GenBank/DDBJ whole genome shotgun (WGS) entry which is preliminary data.</text>
</comment>
<gene>
    <name evidence="3" type="ORF">GCM10011415_16850</name>
</gene>
<dbReference type="RefSeq" id="WP_188789787.1">
    <property type="nucleotide sequence ID" value="NZ_BMJV01000003.1"/>
</dbReference>
<dbReference type="AlphaFoldDB" id="A0A8J2ZJA2"/>
<accession>A0A8J2ZJA2</accession>
<organism evidence="3 4">
    <name type="scientific">Salipiger pallidus</name>
    <dbReference type="NCBI Taxonomy" id="1775170"/>
    <lineage>
        <taxon>Bacteria</taxon>
        <taxon>Pseudomonadati</taxon>
        <taxon>Pseudomonadota</taxon>
        <taxon>Alphaproteobacteria</taxon>
        <taxon>Rhodobacterales</taxon>
        <taxon>Roseobacteraceae</taxon>
        <taxon>Salipiger</taxon>
    </lineage>
</organism>
<keyword evidence="4" id="KW-1185">Reference proteome</keyword>
<evidence type="ECO:0000256" key="1">
    <source>
        <dbReference type="SAM" id="MobiDB-lite"/>
    </source>
</evidence>
<reference evidence="3" key="2">
    <citation type="submission" date="2020-09" db="EMBL/GenBank/DDBJ databases">
        <authorList>
            <person name="Sun Q."/>
            <person name="Zhou Y."/>
        </authorList>
    </citation>
    <scope>NUCLEOTIDE SEQUENCE</scope>
    <source>
        <strain evidence="3">CGMCC 1.15762</strain>
    </source>
</reference>
<dbReference type="InterPro" id="IPR045601">
    <property type="entry name" value="DUF6455"/>
</dbReference>
<protein>
    <recommendedName>
        <fullName evidence="2">DUF6455 domain-containing protein</fullName>
    </recommendedName>
</protein>
<evidence type="ECO:0000313" key="3">
    <source>
        <dbReference type="EMBL" id="GGG69970.1"/>
    </source>
</evidence>
<feature type="region of interest" description="Disordered" evidence="1">
    <location>
        <begin position="64"/>
        <end position="87"/>
    </location>
</feature>
<evidence type="ECO:0000313" key="4">
    <source>
        <dbReference type="Proteomes" id="UP000617145"/>
    </source>
</evidence>
<dbReference type="Pfam" id="PF20056">
    <property type="entry name" value="DUF6455"/>
    <property type="match status" value="1"/>
</dbReference>
<dbReference type="Proteomes" id="UP000617145">
    <property type="component" value="Unassembled WGS sequence"/>
</dbReference>